<reference evidence="2" key="2">
    <citation type="journal article" date="2015" name="Fish Shellfish Immunol.">
        <title>Early steps in the European eel (Anguilla anguilla)-Vibrio vulnificus interaction in the gills: Role of the RtxA13 toxin.</title>
        <authorList>
            <person name="Callol A."/>
            <person name="Pajuelo D."/>
            <person name="Ebbesson L."/>
            <person name="Teles M."/>
            <person name="MacKenzie S."/>
            <person name="Amaro C."/>
        </authorList>
    </citation>
    <scope>NUCLEOTIDE SEQUENCE</scope>
</reference>
<evidence type="ECO:0000313" key="2">
    <source>
        <dbReference type="EMBL" id="JAI02223.1"/>
    </source>
</evidence>
<feature type="transmembrane region" description="Helical" evidence="1">
    <location>
        <begin position="20"/>
        <end position="45"/>
    </location>
</feature>
<protein>
    <submittedName>
        <fullName evidence="2">Uncharacterized protein</fullName>
    </submittedName>
</protein>
<keyword evidence="1" id="KW-1133">Transmembrane helix</keyword>
<keyword evidence="1" id="KW-0472">Membrane</keyword>
<sequence>MAFGGWFHLNNSCSSACSGLRRAVFCVLFVCVCVYLSLTLPFFCFMEEPQFESLMG</sequence>
<proteinExistence type="predicted"/>
<dbReference type="EMBL" id="GBXM01006355">
    <property type="protein sequence ID" value="JAI02223.1"/>
    <property type="molecule type" value="Transcribed_RNA"/>
</dbReference>
<accession>A0A0E9XHP0</accession>
<name>A0A0E9XHP0_ANGAN</name>
<reference evidence="2" key="1">
    <citation type="submission" date="2014-11" db="EMBL/GenBank/DDBJ databases">
        <authorList>
            <person name="Amaro Gonzalez C."/>
        </authorList>
    </citation>
    <scope>NUCLEOTIDE SEQUENCE</scope>
</reference>
<evidence type="ECO:0000256" key="1">
    <source>
        <dbReference type="SAM" id="Phobius"/>
    </source>
</evidence>
<keyword evidence="1" id="KW-0812">Transmembrane</keyword>
<dbReference type="AlphaFoldDB" id="A0A0E9XHP0"/>
<organism evidence="2">
    <name type="scientific">Anguilla anguilla</name>
    <name type="common">European freshwater eel</name>
    <name type="synonym">Muraena anguilla</name>
    <dbReference type="NCBI Taxonomy" id="7936"/>
    <lineage>
        <taxon>Eukaryota</taxon>
        <taxon>Metazoa</taxon>
        <taxon>Chordata</taxon>
        <taxon>Craniata</taxon>
        <taxon>Vertebrata</taxon>
        <taxon>Euteleostomi</taxon>
        <taxon>Actinopterygii</taxon>
        <taxon>Neopterygii</taxon>
        <taxon>Teleostei</taxon>
        <taxon>Anguilliformes</taxon>
        <taxon>Anguillidae</taxon>
        <taxon>Anguilla</taxon>
    </lineage>
</organism>